<evidence type="ECO:0000313" key="4">
    <source>
        <dbReference type="EMBL" id="VVD04641.1"/>
    </source>
</evidence>
<reference evidence="4 5" key="1">
    <citation type="submission" date="2017-07" db="EMBL/GenBank/DDBJ databases">
        <authorList>
            <person name="Talla V."/>
            <person name="Backstrom N."/>
        </authorList>
    </citation>
    <scope>NUCLEOTIDE SEQUENCE [LARGE SCALE GENOMIC DNA]</scope>
</reference>
<keyword evidence="1" id="KW-0812">Transmembrane</keyword>
<dbReference type="InterPro" id="IPR003599">
    <property type="entry name" value="Ig_sub"/>
</dbReference>
<gene>
    <name evidence="4" type="ORF">LSINAPIS_LOCUS14350</name>
</gene>
<evidence type="ECO:0000256" key="1">
    <source>
        <dbReference type="SAM" id="Phobius"/>
    </source>
</evidence>
<feature type="non-terminal residue" evidence="4">
    <location>
        <position position="269"/>
    </location>
</feature>
<dbReference type="SMART" id="SM00409">
    <property type="entry name" value="IG"/>
    <property type="match status" value="1"/>
</dbReference>
<proteinExistence type="predicted"/>
<evidence type="ECO:0000256" key="2">
    <source>
        <dbReference type="SAM" id="SignalP"/>
    </source>
</evidence>
<dbReference type="Gene3D" id="2.60.40.10">
    <property type="entry name" value="Immunoglobulins"/>
    <property type="match status" value="1"/>
</dbReference>
<dbReference type="InterPro" id="IPR013783">
    <property type="entry name" value="Ig-like_fold"/>
</dbReference>
<feature type="chain" id="PRO_5022974960" description="Immunoglobulin domain-containing protein" evidence="2">
    <location>
        <begin position="20"/>
        <end position="269"/>
    </location>
</feature>
<sequence>MKRFNIPLILTILVEFGAGLRVFETNGTETILAFENEVVKIICKSDFPMRYCGFVDPNGNRFSFTDLAVHDGQCVHEIKATATDGGEWRCHIGRKTQRIEIIKKIQVRIVNQLAAIQPNVTTKLGKTVTLFCATTGGYKPLSYCRPLLKKYYFPLNRSLDRGDCAVTIYSVKEEDAGLWTCGAGMDDGNEHIDSIDLDIAGLYTMSTASATGVTLGGIIIAVTLGLLGYVAWKRYRLLGVIPPDPQGIELEERQLPYSPTAPRAVPAVL</sequence>
<keyword evidence="1" id="KW-0472">Membrane</keyword>
<keyword evidence="1" id="KW-1133">Transmembrane helix</keyword>
<organism evidence="4 5">
    <name type="scientific">Leptidea sinapis</name>
    <dbReference type="NCBI Taxonomy" id="189913"/>
    <lineage>
        <taxon>Eukaryota</taxon>
        <taxon>Metazoa</taxon>
        <taxon>Ecdysozoa</taxon>
        <taxon>Arthropoda</taxon>
        <taxon>Hexapoda</taxon>
        <taxon>Insecta</taxon>
        <taxon>Pterygota</taxon>
        <taxon>Neoptera</taxon>
        <taxon>Endopterygota</taxon>
        <taxon>Lepidoptera</taxon>
        <taxon>Glossata</taxon>
        <taxon>Ditrysia</taxon>
        <taxon>Papilionoidea</taxon>
        <taxon>Pieridae</taxon>
        <taxon>Dismorphiinae</taxon>
        <taxon>Leptidea</taxon>
    </lineage>
</organism>
<dbReference type="SUPFAM" id="SSF48726">
    <property type="entry name" value="Immunoglobulin"/>
    <property type="match status" value="1"/>
</dbReference>
<evidence type="ECO:0000313" key="5">
    <source>
        <dbReference type="Proteomes" id="UP000324832"/>
    </source>
</evidence>
<keyword evidence="2" id="KW-0732">Signal</keyword>
<dbReference type="Proteomes" id="UP000324832">
    <property type="component" value="Unassembled WGS sequence"/>
</dbReference>
<feature type="domain" description="Immunoglobulin" evidence="3">
    <location>
        <begin position="117"/>
        <end position="200"/>
    </location>
</feature>
<name>A0A5E4R2C1_9NEOP</name>
<feature type="transmembrane region" description="Helical" evidence="1">
    <location>
        <begin position="212"/>
        <end position="232"/>
    </location>
</feature>
<accession>A0A5E4R2C1</accession>
<dbReference type="EMBL" id="FZQP02006876">
    <property type="protein sequence ID" value="VVD04641.1"/>
    <property type="molecule type" value="Genomic_DNA"/>
</dbReference>
<keyword evidence="5" id="KW-1185">Reference proteome</keyword>
<evidence type="ECO:0000259" key="3">
    <source>
        <dbReference type="SMART" id="SM00409"/>
    </source>
</evidence>
<dbReference type="AlphaFoldDB" id="A0A5E4R2C1"/>
<protein>
    <recommendedName>
        <fullName evidence="3">Immunoglobulin domain-containing protein</fullName>
    </recommendedName>
</protein>
<dbReference type="InterPro" id="IPR036179">
    <property type="entry name" value="Ig-like_dom_sf"/>
</dbReference>
<feature type="signal peptide" evidence="2">
    <location>
        <begin position="1"/>
        <end position="19"/>
    </location>
</feature>